<dbReference type="GO" id="GO:0006406">
    <property type="term" value="P:mRNA export from nucleus"/>
    <property type="evidence" value="ECO:0007669"/>
    <property type="project" value="TreeGrafter"/>
</dbReference>
<evidence type="ECO:0008006" key="4">
    <source>
        <dbReference type="Google" id="ProtNLM"/>
    </source>
</evidence>
<dbReference type="PANTHER" id="PTHR13265:SF0">
    <property type="entry name" value="HPR1"/>
    <property type="match status" value="1"/>
</dbReference>
<accession>A0AAF0DSJ3</accession>
<dbReference type="AlphaFoldDB" id="A0AAF0DSJ3"/>
<proteinExistence type="predicted"/>
<dbReference type="EMBL" id="CP119951">
    <property type="protein sequence ID" value="WFC94658.1"/>
    <property type="molecule type" value="Genomic_DNA"/>
</dbReference>
<dbReference type="Proteomes" id="UP001216638">
    <property type="component" value="Chromosome 1"/>
</dbReference>
<evidence type="ECO:0000256" key="1">
    <source>
        <dbReference type="SAM" id="MobiDB-lite"/>
    </source>
</evidence>
<organism evidence="2 3">
    <name type="scientific">Malassezia brasiliensis</name>
    <dbReference type="NCBI Taxonomy" id="1821822"/>
    <lineage>
        <taxon>Eukaryota</taxon>
        <taxon>Fungi</taxon>
        <taxon>Dikarya</taxon>
        <taxon>Basidiomycota</taxon>
        <taxon>Ustilaginomycotina</taxon>
        <taxon>Malasseziomycetes</taxon>
        <taxon>Malasseziales</taxon>
        <taxon>Malasseziaceae</taxon>
        <taxon>Malassezia</taxon>
    </lineage>
</organism>
<feature type="region of interest" description="Disordered" evidence="1">
    <location>
        <begin position="604"/>
        <end position="802"/>
    </location>
</feature>
<feature type="compositionally biased region" description="Polar residues" evidence="1">
    <location>
        <begin position="743"/>
        <end position="754"/>
    </location>
</feature>
<gene>
    <name evidence="2" type="ORF">MBRA1_001292</name>
</gene>
<feature type="compositionally biased region" description="Basic and acidic residues" evidence="1">
    <location>
        <begin position="612"/>
        <end position="680"/>
    </location>
</feature>
<dbReference type="Pfam" id="PF11957">
    <property type="entry name" value="efThoc1"/>
    <property type="match status" value="1"/>
</dbReference>
<reference evidence="2" key="1">
    <citation type="submission" date="2023-03" db="EMBL/GenBank/DDBJ databases">
        <title>Mating type loci evolution in Malassezia.</title>
        <authorList>
            <person name="Coelho M.A."/>
        </authorList>
    </citation>
    <scope>NUCLEOTIDE SEQUENCE</scope>
    <source>
        <strain evidence="2">CBS 14135</strain>
    </source>
</reference>
<dbReference type="PANTHER" id="PTHR13265">
    <property type="entry name" value="THO COMPLEX SUBUNIT 1"/>
    <property type="match status" value="1"/>
</dbReference>
<evidence type="ECO:0000313" key="3">
    <source>
        <dbReference type="Proteomes" id="UP001216638"/>
    </source>
</evidence>
<dbReference type="InterPro" id="IPR021861">
    <property type="entry name" value="THO_THOC1"/>
</dbReference>
<protein>
    <recommendedName>
        <fullName evidence="4">THO complex subunit 1</fullName>
    </recommendedName>
</protein>
<sequence>MTDAPSAAVEPVPQALDTHLPQLLAVAHAHPEDSIACVAREAQPLCDVVQSARDALRAAKERDSGAASLYEEVLAQTMHAKVLSFALQGSMQDFAARLDVAFALQRLGITDASLPAAALEEWMERSTIPVCTELFAYMQSRAEPLTEGMVANAGKGLVVLRLCNELLRRLSKSYSPHTVLAGRILTFLSTHFPINERSGVNLKGEFHVENETPIEAIDAPDAASDDVPHSAEIHAADPHFYTLFWSLQSFFSNPARLFDEGEHAAVPGAEAAVAMRLCEATDKPMRIFQAVADCILPVLQKYNRADPHPAKRARIDTDAANFFPKYLSGKAMLNYELSDAQFRRHILTQFLILFQFLLGCSHTSRERTASWINKLLIPPFTLTEADEKWTRRAWRHVQTQLRDTGSDGREYLSLLLPVLRRESTWIQWKAASAPTLEKAPSDRLNAQAAAEKEHAAFQARKAQYPYALGTPALDRLWEDGFQPTAPSEVQVHDEEGNVKTLTTDGLEDLEMPPVPPSLVSLSRSMHMEEQRAKQRRAAVGDDAQDETLMRIQNTQQSLVWRALRSIDASQLRLLACMEGIDDIPGLLKAIQAEKQGDAYEAPMLREADEEQDKTQRDAEAKEQERLEEEKRAQEEHEAKARAEKRAEEKRAEEKRAEEKRAEEKRAEEQANAERAEKEQQQAETEMQVDTAAEQPASQDEAPVEHAEPMHGEAVMDPAPSQTASPGINGEHETDDEAGYPSHMQVNVPDSSSVHTADEFDQRSAGATPDVDADATFMTAPRAGPSSGESSRESTPVPLRSDD</sequence>
<evidence type="ECO:0000313" key="2">
    <source>
        <dbReference type="EMBL" id="WFC94658.1"/>
    </source>
</evidence>
<name>A0AAF0DSJ3_9BASI</name>
<keyword evidence="3" id="KW-1185">Reference proteome</keyword>
<dbReference type="GO" id="GO:0000445">
    <property type="term" value="C:THO complex part of transcription export complex"/>
    <property type="evidence" value="ECO:0007669"/>
    <property type="project" value="TreeGrafter"/>
</dbReference>